<dbReference type="NCBIfam" id="TIGR00594">
    <property type="entry name" value="polc"/>
    <property type="match status" value="1"/>
</dbReference>
<dbReference type="SMART" id="SM00481">
    <property type="entry name" value="POLIIIAc"/>
    <property type="match status" value="1"/>
</dbReference>
<sequence>MAFTHLHVHTEYSLLDGSCKIKELTARAKELGMDSMAITDHGVMYGVIDFYRAAREAGIKPIIGCEVYVTSGSRFDRELAGGEDRYYHLVLLAENNQGYQNLMKIVSKGFVDGFYYKPRVDYEILREYHEGVIALSACLAGEVQRYIGRGQYEKGKEAALHYQEIFGEGNFFLELQDHGIPMQKTVNHELVRMSAETGIELVATNDIHYTFAEDATPHDILLCIQTGKKVTDENRMRYEGGQYYCKSEEEMKKLFSYATQAVENTHKIAERCNIEIEFGVTKLPKYDVPEGYDSWSYLNKLCTEGFIRHYPDDDGTLKDRLTYELDVIHTMGYVDYFLIVWDFIHYARSQNIMVGPGRGSAAGSIVSYCLGITDIDPIRYNLLFERFLNPERVSMPDIDVDFCFERRQEVIDYVVEKYGKDQVVQIVTFGTLAAKGVVRDVGRVLDMPYARCDAIAKMIPGDLGMTLEKALKQSPDLRSAYNDDPEVKYLIDMSMRLEGLPRHTSMHAAGVVISRTSVDEYVPLSKAADGTITTQFTMTTLEELGLLKMDFLGLRTLTVIQNAVEAIKKNRDLVLDMDQIDYNDKAVLDSIGSGKDDGVFQLESSGMKSFMKELKPESLEDIIAGISLYRPGPMDFIPKYLKGKNDRNSITYDCPQLEHILGPTHGCIVYQEQVMQIVRDLAGYTMGRSDLVRRAMSKKKTYVMEKERQNFVYGNTEEGVTGCIANGVDEKTANQIYDEMIDFAKYAFNKSHAAAYAVVSYQTAFLKYYYPQEFMAALLTSVMDNVSKVSEYILSCRQMGISILPPDINEGESGFSVSGKSIRYGLSAIKSVGKSVVEQIVAERIANGLYHDMEDFIDRMSNKEVNKRTLENFIKSGALDTLPGTRKQKLLIAPELLDQRSKERKNTMEGQITLFDLAGEEEKSNYQITFPDVGEFGKEDLLAFEKETLGIYVSGHPLEAYEETWRNHITAVTVDFIVDEETQKTNVQDGAYVTIGGMITGKNVKTTRNNKMMAFLTLEDLVGSVEVIVFPKDYESKRELFVEDSKVFIQGRASVGDDPVGKLICERVIPFSAVPKELWLKFPDKDTYVESEREILELLRESEGSDSVIIYLERERAKKVLPANWNVNASDGLLDILTKKLGEINVRLVEKKLEKIGKMN</sequence>
<accession>A0ABX1VUU7</accession>
<dbReference type="Pfam" id="PF01336">
    <property type="entry name" value="tRNA_anti-codon"/>
    <property type="match status" value="1"/>
</dbReference>
<evidence type="ECO:0000256" key="7">
    <source>
        <dbReference type="ARBA" id="ARBA00022705"/>
    </source>
</evidence>
<gene>
    <name evidence="12" type="ORF">G9470_20710</name>
</gene>
<comment type="catalytic activity">
    <reaction evidence="10">
        <text>DNA(n) + a 2'-deoxyribonucleoside 5'-triphosphate = DNA(n+1) + diphosphate</text>
        <dbReference type="Rhea" id="RHEA:22508"/>
        <dbReference type="Rhea" id="RHEA-COMP:17339"/>
        <dbReference type="Rhea" id="RHEA-COMP:17340"/>
        <dbReference type="ChEBI" id="CHEBI:33019"/>
        <dbReference type="ChEBI" id="CHEBI:61560"/>
        <dbReference type="ChEBI" id="CHEBI:173112"/>
        <dbReference type="EC" id="2.7.7.7"/>
    </reaction>
</comment>
<evidence type="ECO:0000256" key="10">
    <source>
        <dbReference type="ARBA" id="ARBA00049244"/>
    </source>
</evidence>
<evidence type="ECO:0000256" key="4">
    <source>
        <dbReference type="ARBA" id="ARBA00019114"/>
    </source>
</evidence>
<comment type="function">
    <text evidence="9">DNA polymerase III is a complex, multichain enzyme responsible for most of the replicative synthesis in bacteria. This DNA polymerase also exhibits 3' to 5' exonuclease activity. The alpha chain is the DNA polymerase.</text>
</comment>
<dbReference type="NCBIfam" id="NF005298">
    <property type="entry name" value="PRK06826.1"/>
    <property type="match status" value="1"/>
</dbReference>
<dbReference type="InterPro" id="IPR016195">
    <property type="entry name" value="Pol/histidinol_Pase-like"/>
</dbReference>
<dbReference type="GO" id="GO:0003887">
    <property type="term" value="F:DNA-directed DNA polymerase activity"/>
    <property type="evidence" value="ECO:0007669"/>
    <property type="project" value="UniProtKB-EC"/>
</dbReference>
<dbReference type="InterPro" id="IPR004365">
    <property type="entry name" value="NA-bd_OB_tRNA"/>
</dbReference>
<dbReference type="InterPro" id="IPR004805">
    <property type="entry name" value="DnaE2/DnaE/PolC"/>
</dbReference>
<dbReference type="Pfam" id="PF14579">
    <property type="entry name" value="HHH_6"/>
    <property type="match status" value="1"/>
</dbReference>
<dbReference type="Gene3D" id="1.10.10.1600">
    <property type="entry name" value="Bacterial DNA polymerase III alpha subunit, thumb domain"/>
    <property type="match status" value="1"/>
</dbReference>
<comment type="similarity">
    <text evidence="2">Belongs to the DNA polymerase type-C family. DnaE subfamily.</text>
</comment>
<dbReference type="Pfam" id="PF07733">
    <property type="entry name" value="DNA_pol3_alpha"/>
    <property type="match status" value="1"/>
</dbReference>
<reference evidence="12 13" key="1">
    <citation type="submission" date="2020-03" db="EMBL/GenBank/DDBJ databases">
        <title>Genome Sequence of industrial isolate, B5A.</title>
        <authorList>
            <person name="Sharma S."/>
            <person name="Patil P.B."/>
            <person name="Korpole S."/>
        </authorList>
    </citation>
    <scope>NUCLEOTIDE SEQUENCE [LARGE SCALE GENOMIC DNA]</scope>
    <source>
        <strain evidence="12 13">PI-S10-B5A</strain>
    </source>
</reference>
<dbReference type="EC" id="2.7.7.7" evidence="3"/>
<dbReference type="PANTHER" id="PTHR32294">
    <property type="entry name" value="DNA POLYMERASE III SUBUNIT ALPHA"/>
    <property type="match status" value="1"/>
</dbReference>
<comment type="subcellular location">
    <subcellularLocation>
        <location evidence="1">Cytoplasm</location>
    </subcellularLocation>
</comment>
<protein>
    <recommendedName>
        <fullName evidence="4">DNA polymerase III subunit alpha</fullName>
        <ecNumber evidence="3">2.7.7.7</ecNumber>
    </recommendedName>
</protein>
<organism evidence="12 13">
    <name type="scientific">Lacrimispora defluvii</name>
    <dbReference type="NCBI Taxonomy" id="2719233"/>
    <lineage>
        <taxon>Bacteria</taxon>
        <taxon>Bacillati</taxon>
        <taxon>Bacillota</taxon>
        <taxon>Clostridia</taxon>
        <taxon>Lachnospirales</taxon>
        <taxon>Lachnospiraceae</taxon>
        <taxon>Lacrimispora</taxon>
    </lineage>
</organism>
<evidence type="ECO:0000256" key="9">
    <source>
        <dbReference type="ARBA" id="ARBA00025611"/>
    </source>
</evidence>
<keyword evidence="7" id="KW-0235">DNA replication</keyword>
<dbReference type="NCBIfam" id="NF004226">
    <property type="entry name" value="PRK05673.1"/>
    <property type="match status" value="1"/>
</dbReference>
<dbReference type="RefSeq" id="WP_170823281.1">
    <property type="nucleotide sequence ID" value="NZ_JAAOXG010000054.1"/>
</dbReference>
<dbReference type="Pfam" id="PF02811">
    <property type="entry name" value="PHP"/>
    <property type="match status" value="1"/>
</dbReference>
<dbReference type="PANTHER" id="PTHR32294:SF0">
    <property type="entry name" value="DNA POLYMERASE III SUBUNIT ALPHA"/>
    <property type="match status" value="1"/>
</dbReference>
<keyword evidence="5 12" id="KW-0808">Transferase</keyword>
<evidence type="ECO:0000256" key="3">
    <source>
        <dbReference type="ARBA" id="ARBA00012417"/>
    </source>
</evidence>
<feature type="domain" description="Polymerase/histidinol phosphatase N-terminal" evidence="11">
    <location>
        <begin position="4"/>
        <end position="71"/>
    </location>
</feature>
<evidence type="ECO:0000256" key="5">
    <source>
        <dbReference type="ARBA" id="ARBA00022679"/>
    </source>
</evidence>
<dbReference type="InterPro" id="IPR041931">
    <property type="entry name" value="DNA_pol3_alpha_thumb_dom"/>
</dbReference>
<dbReference type="InterPro" id="IPR011708">
    <property type="entry name" value="DNA_pol3_alpha_NTPase_dom"/>
</dbReference>
<dbReference type="Pfam" id="PF17657">
    <property type="entry name" value="DNA_pol3_finger"/>
    <property type="match status" value="1"/>
</dbReference>
<evidence type="ECO:0000256" key="2">
    <source>
        <dbReference type="ARBA" id="ARBA00009496"/>
    </source>
</evidence>
<dbReference type="InterPro" id="IPR029460">
    <property type="entry name" value="DNAPol_HHH"/>
</dbReference>
<proteinExistence type="inferred from homology"/>
<comment type="caution">
    <text evidence="12">The sequence shown here is derived from an EMBL/GenBank/DDBJ whole genome shotgun (WGS) entry which is preliminary data.</text>
</comment>
<evidence type="ECO:0000259" key="11">
    <source>
        <dbReference type="SMART" id="SM00481"/>
    </source>
</evidence>
<dbReference type="Gene3D" id="1.10.150.870">
    <property type="match status" value="1"/>
</dbReference>
<dbReference type="InterPro" id="IPR040982">
    <property type="entry name" value="DNA_pol3_finger"/>
</dbReference>
<evidence type="ECO:0000313" key="12">
    <source>
        <dbReference type="EMBL" id="NNJ32189.1"/>
    </source>
</evidence>
<keyword evidence="8" id="KW-0239">DNA-directed DNA polymerase</keyword>
<dbReference type="SUPFAM" id="SSF89550">
    <property type="entry name" value="PHP domain-like"/>
    <property type="match status" value="1"/>
</dbReference>
<dbReference type="InterPro" id="IPR004013">
    <property type="entry name" value="PHP_dom"/>
</dbReference>
<evidence type="ECO:0000256" key="1">
    <source>
        <dbReference type="ARBA" id="ARBA00004496"/>
    </source>
</evidence>
<dbReference type="CDD" id="cd04485">
    <property type="entry name" value="DnaE_OBF"/>
    <property type="match status" value="1"/>
</dbReference>
<keyword evidence="6 12" id="KW-0548">Nucleotidyltransferase</keyword>
<name>A0ABX1VUU7_9FIRM</name>
<dbReference type="CDD" id="cd12113">
    <property type="entry name" value="PHP_PolIIIA_DnaE3"/>
    <property type="match status" value="1"/>
</dbReference>
<evidence type="ECO:0000256" key="6">
    <source>
        <dbReference type="ARBA" id="ARBA00022695"/>
    </source>
</evidence>
<dbReference type="Proteomes" id="UP000539052">
    <property type="component" value="Unassembled WGS sequence"/>
</dbReference>
<evidence type="ECO:0000256" key="8">
    <source>
        <dbReference type="ARBA" id="ARBA00022932"/>
    </source>
</evidence>
<dbReference type="Gene3D" id="3.20.20.140">
    <property type="entry name" value="Metal-dependent hydrolases"/>
    <property type="match status" value="1"/>
</dbReference>
<evidence type="ECO:0000313" key="13">
    <source>
        <dbReference type="Proteomes" id="UP000539052"/>
    </source>
</evidence>
<dbReference type="InterPro" id="IPR003141">
    <property type="entry name" value="Pol/His_phosphatase_N"/>
</dbReference>
<dbReference type="EMBL" id="JAAOXG010000054">
    <property type="protein sequence ID" value="NNJ32189.1"/>
    <property type="molecule type" value="Genomic_DNA"/>
</dbReference>
<keyword evidence="13" id="KW-1185">Reference proteome</keyword>